<dbReference type="PIRSF" id="PIRSF002741">
    <property type="entry name" value="MppA"/>
    <property type="match status" value="1"/>
</dbReference>
<proteinExistence type="inferred from homology"/>
<dbReference type="GO" id="GO:0015833">
    <property type="term" value="P:peptide transport"/>
    <property type="evidence" value="ECO:0007669"/>
    <property type="project" value="TreeGrafter"/>
</dbReference>
<accession>A0A511VZU9</accession>
<feature type="region of interest" description="Disordered" evidence="4">
    <location>
        <begin position="27"/>
        <end position="56"/>
    </location>
</feature>
<dbReference type="GO" id="GO:0042597">
    <property type="term" value="C:periplasmic space"/>
    <property type="evidence" value="ECO:0007669"/>
    <property type="project" value="UniProtKB-ARBA"/>
</dbReference>
<feature type="chain" id="PRO_5021836669" evidence="5">
    <location>
        <begin position="25"/>
        <end position="582"/>
    </location>
</feature>
<sequence>MKSNKTFWLLAVMLVFSLFLAACAGDGTGEDDPGTDDDPDTSEEEAGGDDEEAGDDVEADVDVDGDHLILAVSSDLVSLDPHGDNDVPSSNVRNNIYETLVKQDEDMEIVEGLATDWEEVDDTTWAFTLREGVQFHDGTEFTASAVKANLERVLDPAMASPRTFLYEMIEEVSVEGDYEVHITTEYPFAPLLAHLAHDAGGMISEEAITTDYEQALEEAGHDMSVEEYYELRAEGGEEFEEVSGDIAEYVGTYVASNPHGTGFFQLLERTSGEETTLERFEDYWGENALPGAVTFKVIPEPGARLAELETYNSHIADPIQPTDVSNVEALEDAYVNTQDSVSLSYIGFNMEKEPFDDARVRQAINLAVNQEEIIEGIYDGNGIPALGPLAPDVFGYDEDVSGLGYEPERAQELLEEAGYGDGFETTIWTNDNEQRVETALYVQDQLGDYGIDVEIEELEWGAFLDRTANGEHDMFVLGWSTVTADADYGLYALFHSSAHGATGNRSFVDDPELDELLDAGRREGDPEARQEIYSEAQELLTEIAPMLYVHHQNYLTGVREEVDGFWVDALGIYQLKDVTIND</sequence>
<reference evidence="7 8" key="1">
    <citation type="submission" date="2019-07" db="EMBL/GenBank/DDBJ databases">
        <title>Whole genome shotgun sequence of Alkalibacillus haloalkaliphilus NBRC 103110.</title>
        <authorList>
            <person name="Hosoyama A."/>
            <person name="Uohara A."/>
            <person name="Ohji S."/>
            <person name="Ichikawa N."/>
        </authorList>
    </citation>
    <scope>NUCLEOTIDE SEQUENCE [LARGE SCALE GENOMIC DNA]</scope>
    <source>
        <strain evidence="7 8">NBRC 103110</strain>
    </source>
</reference>
<keyword evidence="8" id="KW-1185">Reference proteome</keyword>
<comment type="similarity">
    <text evidence="1">Belongs to the bacterial solute-binding protein 5 family.</text>
</comment>
<dbReference type="Gene3D" id="3.10.105.10">
    <property type="entry name" value="Dipeptide-binding Protein, Domain 3"/>
    <property type="match status" value="1"/>
</dbReference>
<dbReference type="GO" id="GO:1904680">
    <property type="term" value="F:peptide transmembrane transporter activity"/>
    <property type="evidence" value="ECO:0007669"/>
    <property type="project" value="TreeGrafter"/>
</dbReference>
<dbReference type="Proteomes" id="UP000321440">
    <property type="component" value="Unassembled WGS sequence"/>
</dbReference>
<feature type="signal peptide" evidence="5">
    <location>
        <begin position="1"/>
        <end position="24"/>
    </location>
</feature>
<evidence type="ECO:0000256" key="1">
    <source>
        <dbReference type="ARBA" id="ARBA00005695"/>
    </source>
</evidence>
<dbReference type="InterPro" id="IPR039424">
    <property type="entry name" value="SBP_5"/>
</dbReference>
<evidence type="ECO:0000259" key="6">
    <source>
        <dbReference type="Pfam" id="PF00496"/>
    </source>
</evidence>
<evidence type="ECO:0000313" key="7">
    <source>
        <dbReference type="EMBL" id="GEN44360.1"/>
    </source>
</evidence>
<protein>
    <submittedName>
        <fullName evidence="7">Glutathione ABC transporter substrate-binding protein</fullName>
    </submittedName>
</protein>
<feature type="domain" description="Solute-binding protein family 5" evidence="6">
    <location>
        <begin position="108"/>
        <end position="498"/>
    </location>
</feature>
<evidence type="ECO:0000256" key="4">
    <source>
        <dbReference type="SAM" id="MobiDB-lite"/>
    </source>
</evidence>
<dbReference type="InterPro" id="IPR000914">
    <property type="entry name" value="SBP_5_dom"/>
</dbReference>
<keyword evidence="2" id="KW-0813">Transport</keyword>
<gene>
    <name evidence="7" type="primary">oppA_2</name>
    <name evidence="7" type="ORF">AHA02nite_01360</name>
</gene>
<feature type="compositionally biased region" description="Acidic residues" evidence="4">
    <location>
        <begin position="28"/>
        <end position="56"/>
    </location>
</feature>
<dbReference type="AlphaFoldDB" id="A0A511VZU9"/>
<dbReference type="Gene3D" id="3.40.190.10">
    <property type="entry name" value="Periplasmic binding protein-like II"/>
    <property type="match status" value="1"/>
</dbReference>
<evidence type="ECO:0000256" key="5">
    <source>
        <dbReference type="SAM" id="SignalP"/>
    </source>
</evidence>
<dbReference type="Gene3D" id="3.90.76.10">
    <property type="entry name" value="Dipeptide-binding Protein, Domain 1"/>
    <property type="match status" value="1"/>
</dbReference>
<evidence type="ECO:0000313" key="8">
    <source>
        <dbReference type="Proteomes" id="UP000321440"/>
    </source>
</evidence>
<organism evidence="7 8">
    <name type="scientific">Alkalibacillus haloalkaliphilus</name>
    <dbReference type="NCBI Taxonomy" id="94136"/>
    <lineage>
        <taxon>Bacteria</taxon>
        <taxon>Bacillati</taxon>
        <taxon>Bacillota</taxon>
        <taxon>Bacilli</taxon>
        <taxon>Bacillales</taxon>
        <taxon>Bacillaceae</taxon>
        <taxon>Alkalibacillus</taxon>
    </lineage>
</organism>
<name>A0A511VZU9_9BACI</name>
<dbReference type="SUPFAM" id="SSF53850">
    <property type="entry name" value="Periplasmic binding protein-like II"/>
    <property type="match status" value="1"/>
</dbReference>
<dbReference type="EMBL" id="BJYA01000001">
    <property type="protein sequence ID" value="GEN44360.1"/>
    <property type="molecule type" value="Genomic_DNA"/>
</dbReference>
<comment type="caution">
    <text evidence="7">The sequence shown here is derived from an EMBL/GenBank/DDBJ whole genome shotgun (WGS) entry which is preliminary data.</text>
</comment>
<dbReference type="OrthoDB" id="9796817at2"/>
<dbReference type="RefSeq" id="WP_146813383.1">
    <property type="nucleotide sequence ID" value="NZ_BJYA01000001.1"/>
</dbReference>
<dbReference type="PROSITE" id="PS51257">
    <property type="entry name" value="PROKAR_LIPOPROTEIN"/>
    <property type="match status" value="1"/>
</dbReference>
<dbReference type="InterPro" id="IPR030678">
    <property type="entry name" value="Peptide/Ni-bd"/>
</dbReference>
<dbReference type="PANTHER" id="PTHR30290:SF9">
    <property type="entry name" value="OLIGOPEPTIDE-BINDING PROTEIN APPA"/>
    <property type="match status" value="1"/>
</dbReference>
<evidence type="ECO:0000256" key="2">
    <source>
        <dbReference type="ARBA" id="ARBA00022448"/>
    </source>
</evidence>
<evidence type="ECO:0000256" key="3">
    <source>
        <dbReference type="ARBA" id="ARBA00022729"/>
    </source>
</evidence>
<dbReference type="PANTHER" id="PTHR30290">
    <property type="entry name" value="PERIPLASMIC BINDING COMPONENT OF ABC TRANSPORTER"/>
    <property type="match status" value="1"/>
</dbReference>
<keyword evidence="3 5" id="KW-0732">Signal</keyword>
<dbReference type="GO" id="GO:0043190">
    <property type="term" value="C:ATP-binding cassette (ABC) transporter complex"/>
    <property type="evidence" value="ECO:0007669"/>
    <property type="project" value="InterPro"/>
</dbReference>
<dbReference type="Pfam" id="PF00496">
    <property type="entry name" value="SBP_bac_5"/>
    <property type="match status" value="1"/>
</dbReference>
<dbReference type="CDD" id="cd08499">
    <property type="entry name" value="PBP2_Ylib_like"/>
    <property type="match status" value="1"/>
</dbReference>